<gene>
    <name evidence="2" type="ORF">ACFPIH_20230</name>
</gene>
<accession>A0ABV9ASY3</accession>
<feature type="transmembrane region" description="Helical" evidence="1">
    <location>
        <begin position="6"/>
        <end position="29"/>
    </location>
</feature>
<evidence type="ECO:0000313" key="3">
    <source>
        <dbReference type="Proteomes" id="UP001595839"/>
    </source>
</evidence>
<dbReference type="EMBL" id="JBHSFK010000012">
    <property type="protein sequence ID" value="MFC4501830.1"/>
    <property type="molecule type" value="Genomic_DNA"/>
</dbReference>
<proteinExistence type="predicted"/>
<protein>
    <recommendedName>
        <fullName evidence="4">Integral membrane protein</fullName>
    </recommendedName>
</protein>
<keyword evidence="3" id="KW-1185">Reference proteome</keyword>
<keyword evidence="1" id="KW-0472">Membrane</keyword>
<feature type="transmembrane region" description="Helical" evidence="1">
    <location>
        <begin position="50"/>
        <end position="74"/>
    </location>
</feature>
<evidence type="ECO:0000256" key="1">
    <source>
        <dbReference type="SAM" id="Phobius"/>
    </source>
</evidence>
<keyword evidence="1" id="KW-1133">Transmembrane helix</keyword>
<dbReference type="Proteomes" id="UP001595839">
    <property type="component" value="Unassembled WGS sequence"/>
</dbReference>
<feature type="transmembrane region" description="Helical" evidence="1">
    <location>
        <begin position="120"/>
        <end position="140"/>
    </location>
</feature>
<organism evidence="2 3">
    <name type="scientific">Streptomyces vulcanius</name>
    <dbReference type="NCBI Taxonomy" id="1441876"/>
    <lineage>
        <taxon>Bacteria</taxon>
        <taxon>Bacillati</taxon>
        <taxon>Actinomycetota</taxon>
        <taxon>Actinomycetes</taxon>
        <taxon>Kitasatosporales</taxon>
        <taxon>Streptomycetaceae</taxon>
        <taxon>Streptomyces</taxon>
    </lineage>
</organism>
<dbReference type="RefSeq" id="WP_381173584.1">
    <property type="nucleotide sequence ID" value="NZ_JBHSFK010000012.1"/>
</dbReference>
<evidence type="ECO:0008006" key="4">
    <source>
        <dbReference type="Google" id="ProtNLM"/>
    </source>
</evidence>
<name>A0ABV9ASY3_9ACTN</name>
<evidence type="ECO:0000313" key="2">
    <source>
        <dbReference type="EMBL" id="MFC4501830.1"/>
    </source>
</evidence>
<reference evidence="3" key="1">
    <citation type="journal article" date="2019" name="Int. J. Syst. Evol. Microbiol.">
        <title>The Global Catalogue of Microorganisms (GCM) 10K type strain sequencing project: providing services to taxonomists for standard genome sequencing and annotation.</title>
        <authorList>
            <consortium name="The Broad Institute Genomics Platform"/>
            <consortium name="The Broad Institute Genome Sequencing Center for Infectious Disease"/>
            <person name="Wu L."/>
            <person name="Ma J."/>
        </authorList>
    </citation>
    <scope>NUCLEOTIDE SEQUENCE [LARGE SCALE GENOMIC DNA]</scope>
    <source>
        <strain evidence="3">CGMCC 4.7177</strain>
    </source>
</reference>
<sequence length="153" mass="15725">MATILFLILTLAPFLTPFVVVGTAAALAWRARGWSPGGGLRLPDATTCTLVMVMAGAAALGAYAWGVMSGFYILDPDQMCAARGAAGDHVVTRMSLPVSAQCVTDDGRGTELVPDWVNPVVYAGLTLCALAFGAAIASAVRRPVSSPAKEGIT</sequence>
<comment type="caution">
    <text evidence="2">The sequence shown here is derived from an EMBL/GenBank/DDBJ whole genome shotgun (WGS) entry which is preliminary data.</text>
</comment>
<keyword evidence="1" id="KW-0812">Transmembrane</keyword>